<dbReference type="PANTHER" id="PTHR24305:SF232">
    <property type="entry name" value="P450, PUTATIVE (EUROFUNG)-RELATED"/>
    <property type="match status" value="1"/>
</dbReference>
<accession>A0A9P8CJL1</accession>
<name>A0A9P8CJL1_9HYPO</name>
<keyword evidence="3" id="KW-0349">Heme</keyword>
<dbReference type="AlphaFoldDB" id="A0A9P8CJL1"/>
<dbReference type="GO" id="GO:0016705">
    <property type="term" value="F:oxidoreductase activity, acting on paired donors, with incorporation or reduction of molecular oxygen"/>
    <property type="evidence" value="ECO:0007669"/>
    <property type="project" value="InterPro"/>
</dbReference>
<feature type="transmembrane region" description="Helical" evidence="6">
    <location>
        <begin position="12"/>
        <end position="32"/>
    </location>
</feature>
<feature type="transmembrane region" description="Helical" evidence="6">
    <location>
        <begin position="215"/>
        <end position="239"/>
    </location>
</feature>
<comment type="cofactor">
    <cofactor evidence="1">
        <name>heme</name>
        <dbReference type="ChEBI" id="CHEBI:30413"/>
    </cofactor>
</comment>
<evidence type="ECO:0000313" key="7">
    <source>
        <dbReference type="EMBL" id="KAG9249584.1"/>
    </source>
</evidence>
<comment type="caution">
    <text evidence="7">The sequence shown here is derived from an EMBL/GenBank/DDBJ whole genome shotgun (WGS) entry which is preliminary data.</text>
</comment>
<dbReference type="RefSeq" id="XP_046113508.1">
    <property type="nucleotide sequence ID" value="XM_046265936.1"/>
</dbReference>
<comment type="similarity">
    <text evidence="2">Belongs to the cytochrome P450 family.</text>
</comment>
<keyword evidence="6" id="KW-1133">Transmembrane helix</keyword>
<evidence type="ECO:0000256" key="4">
    <source>
        <dbReference type="ARBA" id="ARBA00022723"/>
    </source>
</evidence>
<keyword evidence="5" id="KW-0408">Iron</keyword>
<evidence type="ECO:0000256" key="3">
    <source>
        <dbReference type="ARBA" id="ARBA00022617"/>
    </source>
</evidence>
<dbReference type="GO" id="GO:0004497">
    <property type="term" value="F:monooxygenase activity"/>
    <property type="evidence" value="ECO:0007669"/>
    <property type="project" value="InterPro"/>
</dbReference>
<dbReference type="GO" id="GO:0005506">
    <property type="term" value="F:iron ion binding"/>
    <property type="evidence" value="ECO:0007669"/>
    <property type="project" value="InterPro"/>
</dbReference>
<dbReference type="GeneID" id="70296839"/>
<dbReference type="Proteomes" id="UP000887229">
    <property type="component" value="Unassembled WGS sequence"/>
</dbReference>
<dbReference type="Gene3D" id="1.10.630.10">
    <property type="entry name" value="Cytochrome P450"/>
    <property type="match status" value="1"/>
</dbReference>
<dbReference type="Pfam" id="PF00067">
    <property type="entry name" value="p450"/>
    <property type="match status" value="1"/>
</dbReference>
<proteinExistence type="inferred from homology"/>
<dbReference type="PANTHER" id="PTHR24305">
    <property type="entry name" value="CYTOCHROME P450"/>
    <property type="match status" value="1"/>
</dbReference>
<dbReference type="InterPro" id="IPR036396">
    <property type="entry name" value="Cyt_P450_sf"/>
</dbReference>
<evidence type="ECO:0000256" key="1">
    <source>
        <dbReference type="ARBA" id="ARBA00001971"/>
    </source>
</evidence>
<dbReference type="EMBL" id="MU251300">
    <property type="protein sequence ID" value="KAG9249584.1"/>
    <property type="molecule type" value="Genomic_DNA"/>
</dbReference>
<dbReference type="GO" id="GO:0020037">
    <property type="term" value="F:heme binding"/>
    <property type="evidence" value="ECO:0007669"/>
    <property type="project" value="InterPro"/>
</dbReference>
<evidence type="ECO:0000256" key="2">
    <source>
        <dbReference type="ARBA" id="ARBA00010617"/>
    </source>
</evidence>
<dbReference type="SUPFAM" id="SSF48264">
    <property type="entry name" value="Cytochrome P450"/>
    <property type="match status" value="1"/>
</dbReference>
<evidence type="ECO:0000256" key="6">
    <source>
        <dbReference type="SAM" id="Phobius"/>
    </source>
</evidence>
<dbReference type="InterPro" id="IPR050121">
    <property type="entry name" value="Cytochrome_P450_monoxygenase"/>
</dbReference>
<dbReference type="InterPro" id="IPR001128">
    <property type="entry name" value="Cyt_P450"/>
</dbReference>
<keyword evidence="6" id="KW-0812">Transmembrane</keyword>
<keyword evidence="4" id="KW-0479">Metal-binding</keyword>
<sequence>MSSLIDAIPWEALITWSSLAVGLTATLITTIVRRRYLSAISNIPGPFWASLTRLWHVWIILEGRQNERLVALHKRYGPFVRIAPNEVSVCHRDASTLLLRANLHKVGRLVPRHGSARLPLPEPYEKKALSKHFAPGYAPSKVRGWESDINRNIECLLSWIDAYAEDEKPMHLDKFITYTTFDNIGSVFFSEPFGFIKAGRDIGGTLRNNVALSKFAAAAGFFLVPLRILVNPLTSWMLLLPMGKLYRTTSAALRKRMSNPNAGKDMLSHWLRASKVSGALSVQEIEAQANVNVGAGAEPVSTAIQSVVYHMIRHPKAWSTARDEIDAARAQGRCQHRVVSSHDAQSLPYVQACVKESLRLFSPTTMGLPRKAPKGGITIAGRHFAEGTTLSVSSQ</sequence>
<keyword evidence="8" id="KW-1185">Reference proteome</keyword>
<evidence type="ECO:0000313" key="8">
    <source>
        <dbReference type="Proteomes" id="UP000887229"/>
    </source>
</evidence>
<reference evidence="7" key="1">
    <citation type="journal article" date="2021" name="IMA Fungus">
        <title>Genomic characterization of three marine fungi, including Emericellopsis atlantica sp. nov. with signatures of a generalist lifestyle and marine biomass degradation.</title>
        <authorList>
            <person name="Hagestad O.C."/>
            <person name="Hou L."/>
            <person name="Andersen J.H."/>
            <person name="Hansen E.H."/>
            <person name="Altermark B."/>
            <person name="Li C."/>
            <person name="Kuhnert E."/>
            <person name="Cox R.J."/>
            <person name="Crous P.W."/>
            <person name="Spatafora J.W."/>
            <person name="Lail K."/>
            <person name="Amirebrahimi M."/>
            <person name="Lipzen A."/>
            <person name="Pangilinan J."/>
            <person name="Andreopoulos W."/>
            <person name="Hayes R.D."/>
            <person name="Ng V."/>
            <person name="Grigoriev I.V."/>
            <person name="Jackson S.A."/>
            <person name="Sutton T.D.S."/>
            <person name="Dobson A.D.W."/>
            <person name="Rama T."/>
        </authorList>
    </citation>
    <scope>NUCLEOTIDE SEQUENCE</scope>
    <source>
        <strain evidence="7">TS7</strain>
    </source>
</reference>
<keyword evidence="6" id="KW-0472">Membrane</keyword>
<dbReference type="OrthoDB" id="3934656at2759"/>
<organism evidence="7 8">
    <name type="scientific">Emericellopsis atlantica</name>
    <dbReference type="NCBI Taxonomy" id="2614577"/>
    <lineage>
        <taxon>Eukaryota</taxon>
        <taxon>Fungi</taxon>
        <taxon>Dikarya</taxon>
        <taxon>Ascomycota</taxon>
        <taxon>Pezizomycotina</taxon>
        <taxon>Sordariomycetes</taxon>
        <taxon>Hypocreomycetidae</taxon>
        <taxon>Hypocreales</taxon>
        <taxon>Bionectriaceae</taxon>
        <taxon>Emericellopsis</taxon>
    </lineage>
</organism>
<evidence type="ECO:0000256" key="5">
    <source>
        <dbReference type="ARBA" id="ARBA00023004"/>
    </source>
</evidence>
<gene>
    <name evidence="7" type="ORF">F5Z01DRAFT_684508</name>
</gene>
<protein>
    <submittedName>
        <fullName evidence="7">Cytochrome P450</fullName>
    </submittedName>
</protein>